<dbReference type="InterPro" id="IPR029052">
    <property type="entry name" value="Metallo-depent_PP-like"/>
</dbReference>
<evidence type="ECO:0000259" key="1">
    <source>
        <dbReference type="Pfam" id="PF00149"/>
    </source>
</evidence>
<dbReference type="EMBL" id="JACIDY010000002">
    <property type="protein sequence ID" value="MBB3939422.1"/>
    <property type="molecule type" value="Genomic_DNA"/>
</dbReference>
<protein>
    <submittedName>
        <fullName evidence="2">Serine/threonine protein phosphatase 1</fullName>
        <ecNumber evidence="2">3.1.3.16</ecNumber>
    </submittedName>
</protein>
<comment type="caution">
    <text evidence="2">The sequence shown here is derived from an EMBL/GenBank/DDBJ whole genome shotgun (WGS) entry which is preliminary data.</text>
</comment>
<evidence type="ECO:0000313" key="2">
    <source>
        <dbReference type="EMBL" id="MBB3939422.1"/>
    </source>
</evidence>
<dbReference type="Pfam" id="PF00149">
    <property type="entry name" value="Metallophos"/>
    <property type="match status" value="1"/>
</dbReference>
<dbReference type="PANTHER" id="PTHR42850">
    <property type="entry name" value="METALLOPHOSPHOESTERASE"/>
    <property type="match status" value="1"/>
</dbReference>
<sequence length="269" mass="30026">MKSLFRRFSGKARPALPAHPASTPPGTRIYAVGDIHGRLDLFEEMIRSIEADDARRKPARTVIVLLGDLIDRGPDSAGVVARARAWAEQRVLKLIMGNHEEMFLDSFRKQGILRNFMRFGGQVTMMSYGIPQRALAEAEPEELQRLMADAVPQEDRDFLAGFEKMVRYGDYVFVHAGVRPDMPLERQTGQDCRWIREPFLSHEGDFGGMVVHGHTVTEAPELMPNRIGIDTGAFMSGKLTAIGLEGTERWLMQACEQNDGDIACVARAA</sequence>
<reference evidence="2 3" key="1">
    <citation type="submission" date="2020-08" db="EMBL/GenBank/DDBJ databases">
        <title>Genomic Encyclopedia of Type Strains, Phase IV (KMG-IV): sequencing the most valuable type-strain genomes for metagenomic binning, comparative biology and taxonomic classification.</title>
        <authorList>
            <person name="Goeker M."/>
        </authorList>
    </citation>
    <scope>NUCLEOTIDE SEQUENCE [LARGE SCALE GENOMIC DNA]</scope>
    <source>
        <strain evidence="2 3">DSM 27568</strain>
    </source>
</reference>
<keyword evidence="3" id="KW-1185">Reference proteome</keyword>
<dbReference type="PANTHER" id="PTHR42850:SF4">
    <property type="entry name" value="ZINC-DEPENDENT ENDOPOLYPHOSPHATASE"/>
    <property type="match status" value="1"/>
</dbReference>
<dbReference type="GO" id="GO:0004722">
    <property type="term" value="F:protein serine/threonine phosphatase activity"/>
    <property type="evidence" value="ECO:0007669"/>
    <property type="project" value="UniProtKB-EC"/>
</dbReference>
<dbReference type="GO" id="GO:0110154">
    <property type="term" value="P:RNA decapping"/>
    <property type="evidence" value="ECO:0007669"/>
    <property type="project" value="TreeGrafter"/>
</dbReference>
<dbReference type="AlphaFoldDB" id="A0A7W6FYR0"/>
<dbReference type="RefSeq" id="WP_058735264.1">
    <property type="nucleotide sequence ID" value="NZ_JACIDY010000002.1"/>
</dbReference>
<dbReference type="InterPro" id="IPR050126">
    <property type="entry name" value="Ap4A_hydrolase"/>
</dbReference>
<organism evidence="2 3">
    <name type="scientific">Novosphingobium fluoreni</name>
    <dbReference type="NCBI Taxonomy" id="1391222"/>
    <lineage>
        <taxon>Bacteria</taxon>
        <taxon>Pseudomonadati</taxon>
        <taxon>Pseudomonadota</taxon>
        <taxon>Alphaproteobacteria</taxon>
        <taxon>Sphingomonadales</taxon>
        <taxon>Sphingomonadaceae</taxon>
        <taxon>Novosphingobium</taxon>
    </lineage>
</organism>
<accession>A0A7W6FYR0</accession>
<proteinExistence type="predicted"/>
<name>A0A7W6FYR0_9SPHN</name>
<gene>
    <name evidence="2" type="ORF">GGR39_001062</name>
</gene>
<dbReference type="SUPFAM" id="SSF56300">
    <property type="entry name" value="Metallo-dependent phosphatases"/>
    <property type="match status" value="1"/>
</dbReference>
<dbReference type="EC" id="3.1.3.16" evidence="2"/>
<dbReference type="InterPro" id="IPR004843">
    <property type="entry name" value="Calcineurin-like_PHP"/>
</dbReference>
<dbReference type="GO" id="GO:0005737">
    <property type="term" value="C:cytoplasm"/>
    <property type="evidence" value="ECO:0007669"/>
    <property type="project" value="TreeGrafter"/>
</dbReference>
<evidence type="ECO:0000313" key="3">
    <source>
        <dbReference type="Proteomes" id="UP000561459"/>
    </source>
</evidence>
<dbReference type="GO" id="GO:0008803">
    <property type="term" value="F:bis(5'-nucleosyl)-tetraphosphatase (symmetrical) activity"/>
    <property type="evidence" value="ECO:0007669"/>
    <property type="project" value="TreeGrafter"/>
</dbReference>
<feature type="domain" description="Calcineurin-like phosphoesterase" evidence="1">
    <location>
        <begin position="28"/>
        <end position="179"/>
    </location>
</feature>
<dbReference type="Gene3D" id="3.60.21.10">
    <property type="match status" value="1"/>
</dbReference>
<dbReference type="Proteomes" id="UP000561459">
    <property type="component" value="Unassembled WGS sequence"/>
</dbReference>
<keyword evidence="2" id="KW-0378">Hydrolase</keyword>